<feature type="transmembrane region" description="Helical" evidence="1">
    <location>
        <begin position="6"/>
        <end position="29"/>
    </location>
</feature>
<keyword evidence="4" id="KW-1185">Reference proteome</keyword>
<keyword evidence="1" id="KW-0812">Transmembrane</keyword>
<evidence type="ECO:0000313" key="4">
    <source>
        <dbReference type="Proteomes" id="UP000326287"/>
    </source>
</evidence>
<evidence type="ECO:0000256" key="1">
    <source>
        <dbReference type="SAM" id="Phobius"/>
    </source>
</evidence>
<reference evidence="3 4" key="1">
    <citation type="submission" date="2019-02" db="EMBL/GenBank/DDBJ databases">
        <authorList>
            <person name="Li S.-H."/>
        </authorList>
    </citation>
    <scope>NUCLEOTIDE SEQUENCE [LARGE SCALE GENOMIC DNA]</scope>
    <source>
        <strain evidence="3 4">IMCC14385</strain>
    </source>
</reference>
<evidence type="ECO:0000313" key="3">
    <source>
        <dbReference type="EMBL" id="QFU77811.1"/>
    </source>
</evidence>
<sequence length="79" mass="8776">MATATTFLGWYTIINLGIYSLTAIALTLFRSKIKGIHAKLTSVPIEQLDELYFSYLANFKLAIIFLSLSPYLALKIMGG</sequence>
<organism evidence="3 4">
    <name type="scientific">Halioglobus maricola</name>
    <dbReference type="NCBI Taxonomy" id="2601894"/>
    <lineage>
        <taxon>Bacteria</taxon>
        <taxon>Pseudomonadati</taxon>
        <taxon>Pseudomonadota</taxon>
        <taxon>Gammaproteobacteria</taxon>
        <taxon>Cellvibrionales</taxon>
        <taxon>Halieaceae</taxon>
        <taxon>Halioglobus</taxon>
    </lineage>
</organism>
<keyword evidence="1" id="KW-0472">Membrane</keyword>
<dbReference type="InterPro" id="IPR049220">
    <property type="entry name" value="DUF6868"/>
</dbReference>
<feature type="domain" description="DUF6868" evidence="2">
    <location>
        <begin position="4"/>
        <end position="77"/>
    </location>
</feature>
<dbReference type="EMBL" id="CP036422">
    <property type="protein sequence ID" value="QFU77811.1"/>
    <property type="molecule type" value="Genomic_DNA"/>
</dbReference>
<proteinExistence type="predicted"/>
<keyword evidence="1" id="KW-1133">Transmembrane helix</keyword>
<dbReference type="RefSeq" id="WP_420841653.1">
    <property type="nucleotide sequence ID" value="NZ_CP036422.1"/>
</dbReference>
<dbReference type="Pfam" id="PF21742">
    <property type="entry name" value="DUF6868"/>
    <property type="match status" value="1"/>
</dbReference>
<evidence type="ECO:0000259" key="2">
    <source>
        <dbReference type="Pfam" id="PF21742"/>
    </source>
</evidence>
<protein>
    <recommendedName>
        <fullName evidence="2">DUF6868 domain-containing protein</fullName>
    </recommendedName>
</protein>
<feature type="transmembrane region" description="Helical" evidence="1">
    <location>
        <begin position="50"/>
        <end position="73"/>
    </location>
</feature>
<dbReference type="KEGG" id="halc:EY643_07760"/>
<gene>
    <name evidence="3" type="ORF">EY643_07760</name>
</gene>
<name>A0A5P9NPR4_9GAMM</name>
<dbReference type="AlphaFoldDB" id="A0A5P9NPR4"/>
<accession>A0A5P9NPR4</accession>
<dbReference type="Proteomes" id="UP000326287">
    <property type="component" value="Chromosome"/>
</dbReference>